<keyword evidence="1" id="KW-1133">Transmembrane helix</keyword>
<dbReference type="RefSeq" id="WP_188357992.1">
    <property type="nucleotide sequence ID" value="NZ_BMDS01000005.1"/>
</dbReference>
<dbReference type="Proteomes" id="UP000603295">
    <property type="component" value="Unassembled WGS sequence"/>
</dbReference>
<evidence type="ECO:0000313" key="3">
    <source>
        <dbReference type="Proteomes" id="UP000603295"/>
    </source>
</evidence>
<sequence>MKIDEFIKRVNEIFYAEYSFENNEIYIYRTEQDMIDENKDGDDTYYFMNVKLCKEKFSLFIDPDWMPDDVKGLSLLFNLLRELEETPVKERFPEKRYRLRWLDDKDGTPEYIYLTLMQAGICGVIKILQILLMNHN</sequence>
<reference evidence="3" key="1">
    <citation type="journal article" date="2019" name="Int. J. Syst. Evol. Microbiol.">
        <title>The Global Catalogue of Microorganisms (GCM) 10K type strain sequencing project: providing services to taxonomists for standard genome sequencing and annotation.</title>
        <authorList>
            <consortium name="The Broad Institute Genomics Platform"/>
            <consortium name="The Broad Institute Genome Sequencing Center for Infectious Disease"/>
            <person name="Wu L."/>
            <person name="Ma J."/>
        </authorList>
    </citation>
    <scope>NUCLEOTIDE SEQUENCE [LARGE SCALE GENOMIC DNA]</scope>
    <source>
        <strain evidence="3">CCM 8609</strain>
    </source>
</reference>
<accession>A0ABQ2C603</accession>
<proteinExistence type="predicted"/>
<evidence type="ECO:0000313" key="2">
    <source>
        <dbReference type="EMBL" id="GGI63817.1"/>
    </source>
</evidence>
<feature type="transmembrane region" description="Helical" evidence="1">
    <location>
        <begin position="111"/>
        <end position="132"/>
    </location>
</feature>
<dbReference type="EMBL" id="BMDS01000005">
    <property type="protein sequence ID" value="GGI63817.1"/>
    <property type="molecule type" value="Genomic_DNA"/>
</dbReference>
<gene>
    <name evidence="2" type="ORF">GCM10011459_16510</name>
</gene>
<name>A0ABQ2C603_9LACO</name>
<comment type="caution">
    <text evidence="2">The sequence shown here is derived from an EMBL/GenBank/DDBJ whole genome shotgun (WGS) entry which is preliminary data.</text>
</comment>
<evidence type="ECO:0000256" key="1">
    <source>
        <dbReference type="SAM" id="Phobius"/>
    </source>
</evidence>
<keyword evidence="1" id="KW-0812">Transmembrane</keyword>
<protein>
    <submittedName>
        <fullName evidence="2">Uncharacterized protein</fullName>
    </submittedName>
</protein>
<organism evidence="2 3">
    <name type="scientific">Limosilactobacillus caviae</name>
    <dbReference type="NCBI Taxonomy" id="1769424"/>
    <lineage>
        <taxon>Bacteria</taxon>
        <taxon>Bacillati</taxon>
        <taxon>Bacillota</taxon>
        <taxon>Bacilli</taxon>
        <taxon>Lactobacillales</taxon>
        <taxon>Lactobacillaceae</taxon>
        <taxon>Limosilactobacillus</taxon>
    </lineage>
</organism>
<keyword evidence="3" id="KW-1185">Reference proteome</keyword>
<keyword evidence="1" id="KW-0472">Membrane</keyword>